<keyword evidence="3" id="KW-1185">Reference proteome</keyword>
<dbReference type="PANTHER" id="PTHR42048">
    <property type="entry name" value="ARS-BINDING PROTEIN 2"/>
    <property type="match status" value="1"/>
</dbReference>
<feature type="region of interest" description="Disordered" evidence="1">
    <location>
        <begin position="500"/>
        <end position="519"/>
    </location>
</feature>
<evidence type="ECO:0000256" key="1">
    <source>
        <dbReference type="SAM" id="MobiDB-lite"/>
    </source>
</evidence>
<dbReference type="GO" id="GO:0003688">
    <property type="term" value="F:DNA replication origin binding"/>
    <property type="evidence" value="ECO:0007669"/>
    <property type="project" value="TreeGrafter"/>
</dbReference>
<sequence length="762" mass="84366">MYRQFQHGDVDEQQYLDANGVPFNYSSFQPAMSSVDQHMQHPSQHLSPPSRQSQRASPSHSRHASHESNTLGRQSSRSLSPHIRNTTPSREATFVFTPNDRSLPSTDVTADNIVDAYVAFILYCNPNFSLDVDTTILRTNFQSPPKSDNKDFEVFRLFELLKKFDAKEITTWSKLALELGVEPPDVSKGQSVQKVQQYSVRLKRWMRAMHVDAFFEFLFGKPHAYYQQVPHPRDPYPAAGRDGVLPEEDLAVRALDPSFRPKRGRRRNSEVEQNDEAQPGAQSAHPNQPQSAYPASAYPSANMSFTANSSTDPWANASAIQQHHFAPWMSKLDGPQSAIVAPVPSHMRWQNPSTPYPMTALPGSMKDHIDAALGNEPKSAITPSARKRRKHGPAVSSAWPSSNAPGAKPRGRPPASRNVQDGPFTTFPADPTNDKSSSSFCVSVPSVEKSGIEAAQSPPEPAQRQGESGGRPGRLSLQVPRHTGGPIRLATPPRVMVTNETSESEQSTMENIPAPPQRNPTMIAPAENDMTGFTFEALKRVVASDMLRAELLGRQHRLTGEEAKRLADAVLQRLSVPRDDCNNLSDTLARLTAASWLGVGGQVNVPLGPAVGSAKRLTVTRFRVDTDGYEEVVSAFEVESTASREVFDLTWCVTMGSANGAFELKGLSLADPPPKPFDFHDATLDSWIETARRVGIDEGRIQKGQQSYSDQRPLAQTTQGQPDDNIDWRARYRALEFGSRMAQGEFLRYRERLVERVLDTLI</sequence>
<protein>
    <recommendedName>
        <fullName evidence="4">ARS binding protein Abp2</fullName>
    </recommendedName>
</protein>
<evidence type="ECO:0000313" key="2">
    <source>
        <dbReference type="EMBL" id="KAK3055068.1"/>
    </source>
</evidence>
<evidence type="ECO:0000313" key="3">
    <source>
        <dbReference type="Proteomes" id="UP001271007"/>
    </source>
</evidence>
<feature type="compositionally biased region" description="Low complexity" evidence="1">
    <location>
        <begin position="436"/>
        <end position="447"/>
    </location>
</feature>
<feature type="compositionally biased region" description="Polar residues" evidence="1">
    <location>
        <begin position="500"/>
        <end position="510"/>
    </location>
</feature>
<feature type="compositionally biased region" description="Polar residues" evidence="1">
    <location>
        <begin position="33"/>
        <end position="46"/>
    </location>
</feature>
<comment type="caution">
    <text evidence="2">The sequence shown here is derived from an EMBL/GenBank/DDBJ whole genome shotgun (WGS) entry which is preliminary data.</text>
</comment>
<name>A0AAJ0DJ40_9PEZI</name>
<dbReference type="InterPro" id="IPR018562">
    <property type="entry name" value="ARS-binding_2"/>
</dbReference>
<accession>A0AAJ0DJ40</accession>
<dbReference type="EMBL" id="JAWDJX010000010">
    <property type="protein sequence ID" value="KAK3055068.1"/>
    <property type="molecule type" value="Genomic_DNA"/>
</dbReference>
<organism evidence="2 3">
    <name type="scientific">Extremus antarcticus</name>
    <dbReference type="NCBI Taxonomy" id="702011"/>
    <lineage>
        <taxon>Eukaryota</taxon>
        <taxon>Fungi</taxon>
        <taxon>Dikarya</taxon>
        <taxon>Ascomycota</taxon>
        <taxon>Pezizomycotina</taxon>
        <taxon>Dothideomycetes</taxon>
        <taxon>Dothideomycetidae</taxon>
        <taxon>Mycosphaerellales</taxon>
        <taxon>Extremaceae</taxon>
        <taxon>Extremus</taxon>
    </lineage>
</organism>
<feature type="region of interest" description="Disordered" evidence="1">
    <location>
        <begin position="33"/>
        <end position="98"/>
    </location>
</feature>
<feature type="compositionally biased region" description="Polar residues" evidence="1">
    <location>
        <begin position="703"/>
        <end position="722"/>
    </location>
</feature>
<feature type="region of interest" description="Disordered" evidence="1">
    <location>
        <begin position="251"/>
        <end position="297"/>
    </location>
</feature>
<feature type="compositionally biased region" description="Low complexity" evidence="1">
    <location>
        <begin position="47"/>
        <end position="59"/>
    </location>
</feature>
<feature type="compositionally biased region" description="Polar residues" evidence="1">
    <location>
        <begin position="67"/>
        <end position="90"/>
    </location>
</feature>
<gene>
    <name evidence="2" type="ORF">LTR09_004228</name>
</gene>
<dbReference type="Pfam" id="PF09441">
    <property type="entry name" value="Abp2"/>
    <property type="match status" value="1"/>
</dbReference>
<feature type="compositionally biased region" description="Low complexity" evidence="1">
    <location>
        <begin position="288"/>
        <end position="297"/>
    </location>
</feature>
<feature type="region of interest" description="Disordered" evidence="1">
    <location>
        <begin position="702"/>
        <end position="723"/>
    </location>
</feature>
<dbReference type="AlphaFoldDB" id="A0AAJ0DJ40"/>
<evidence type="ECO:0008006" key="4">
    <source>
        <dbReference type="Google" id="ProtNLM"/>
    </source>
</evidence>
<dbReference type="Proteomes" id="UP001271007">
    <property type="component" value="Unassembled WGS sequence"/>
</dbReference>
<feature type="region of interest" description="Disordered" evidence="1">
    <location>
        <begin position="376"/>
        <end position="490"/>
    </location>
</feature>
<proteinExistence type="predicted"/>
<dbReference type="PANTHER" id="PTHR42048:SF1">
    <property type="entry name" value="ARS-BINDING PROTEIN 2"/>
    <property type="match status" value="1"/>
</dbReference>
<reference evidence="2" key="1">
    <citation type="submission" date="2023-04" db="EMBL/GenBank/DDBJ databases">
        <title>Black Yeasts Isolated from many extreme environments.</title>
        <authorList>
            <person name="Coleine C."/>
            <person name="Stajich J.E."/>
            <person name="Selbmann L."/>
        </authorList>
    </citation>
    <scope>NUCLEOTIDE SEQUENCE</scope>
    <source>
        <strain evidence="2">CCFEE 5312</strain>
    </source>
</reference>